<evidence type="ECO:0000256" key="1">
    <source>
        <dbReference type="SAM" id="MobiDB-lite"/>
    </source>
</evidence>
<dbReference type="AlphaFoldDB" id="A0A6F8YP15"/>
<reference evidence="3 4" key="2">
    <citation type="submission" date="2020-03" db="EMBL/GenBank/DDBJ databases">
        <authorList>
            <person name="Ichikawa N."/>
            <person name="Kimura A."/>
            <person name="Kitahashi Y."/>
            <person name="Uohara A."/>
        </authorList>
    </citation>
    <scope>NUCLEOTIDE SEQUENCE [LARGE SCALE GENOMIC DNA]</scope>
    <source>
        <strain evidence="3 4">NBRC 105367</strain>
    </source>
</reference>
<dbReference type="RefSeq" id="WP_173159282.1">
    <property type="nucleotide sequence ID" value="NZ_AP022871.1"/>
</dbReference>
<feature type="region of interest" description="Disordered" evidence="1">
    <location>
        <begin position="252"/>
        <end position="325"/>
    </location>
</feature>
<sequence length="631" mass="68989">MDGPLRPAGVPSGPTHTASPIAYTEFVPDGRAPHVPDVSLTELHGAAARVDPSYFRGEGVLRVSSEGDLVRVDTADGRVAYFRPVVGEGLPNVAQTTVRAGTPDDPHVTVVNHRVAPEQLTRAWVHEITETVHMRAALDQHRPQGVVRRLVGSILRAFGRDTPAPHPTHDPTHGAGHVRARLNEREMLLRQFQNARTPVEQLAIRQELMGVDRDLTRHGYPAHLLPFPPAGPHTAAPSGPWAAPPVPRVPAPPVPRVPAPPLPPTHTPLPPSHTPHVPAPRTPTMDGYPTGEHVPRHAAPPMPHHTPPAPHHTPPAPLTGPDPASYGHLNEHGVWEFDSDAAGEAFGENLLGGDFHRLPPDQQAAIREYTRHSWPYNTIARTSEANEVLRRWWNNAGTADAVRALFGGRVPTLSDVYARAQRNAPAGTLERWLVDQVLSEPPSRQPAVLRRIVTDDGVRGMLMRTFGGRFPTEADIRARMELIDGAMRATPLRYGVQTHRGLQEVNFMRDPAGNPMNFQRDASGRWLDDRGQPLTVDEIRRRLVGSTQEANGYMSTSLGQSAAFAGESHPFRLVLDVPRGNPAIWMGAQSVYPDQRELILPRDAEYTIVDVRPGPDGSVEIVATVERVGVP</sequence>
<dbReference type="KEGG" id="psuu:Psuf_052280"/>
<dbReference type="EMBL" id="AP022871">
    <property type="protein sequence ID" value="BCB87915.1"/>
    <property type="molecule type" value="Genomic_DNA"/>
</dbReference>
<proteinExistence type="predicted"/>
<feature type="compositionally biased region" description="Pro residues" evidence="1">
    <location>
        <begin position="252"/>
        <end position="281"/>
    </location>
</feature>
<evidence type="ECO:0000313" key="3">
    <source>
        <dbReference type="EMBL" id="BCB87915.1"/>
    </source>
</evidence>
<dbReference type="GO" id="GO:0005576">
    <property type="term" value="C:extracellular region"/>
    <property type="evidence" value="ECO:0007669"/>
    <property type="project" value="InterPro"/>
</dbReference>
<dbReference type="Proteomes" id="UP000503011">
    <property type="component" value="Chromosome"/>
</dbReference>
<dbReference type="InterPro" id="IPR003540">
    <property type="entry name" value="ADP-ribosyltransferase"/>
</dbReference>
<reference evidence="3 4" key="1">
    <citation type="submission" date="2020-03" db="EMBL/GenBank/DDBJ databases">
        <title>Whole genome shotgun sequence of Phytohabitans suffuscus NBRC 105367.</title>
        <authorList>
            <person name="Komaki H."/>
            <person name="Tamura T."/>
        </authorList>
    </citation>
    <scope>NUCLEOTIDE SEQUENCE [LARGE SCALE GENOMIC DNA]</scope>
    <source>
        <strain evidence="3 4">NBRC 105367</strain>
    </source>
</reference>
<evidence type="ECO:0000259" key="2">
    <source>
        <dbReference type="Pfam" id="PF03496"/>
    </source>
</evidence>
<dbReference type="Gene3D" id="3.90.176.10">
    <property type="entry name" value="Toxin ADP-ribosyltransferase, Chain A, domain 1"/>
    <property type="match status" value="1"/>
</dbReference>
<dbReference type="SUPFAM" id="SSF56399">
    <property type="entry name" value="ADP-ribosylation"/>
    <property type="match status" value="1"/>
</dbReference>
<gene>
    <name evidence="3" type="ORF">Psuf_052280</name>
</gene>
<protein>
    <recommendedName>
        <fullName evidence="2">ADP ribosyltransferase domain-containing protein</fullName>
    </recommendedName>
</protein>
<dbReference type="Pfam" id="PF03496">
    <property type="entry name" value="ADPrib_exo_Tox"/>
    <property type="match status" value="1"/>
</dbReference>
<organism evidence="3 4">
    <name type="scientific">Phytohabitans suffuscus</name>
    <dbReference type="NCBI Taxonomy" id="624315"/>
    <lineage>
        <taxon>Bacteria</taxon>
        <taxon>Bacillati</taxon>
        <taxon>Actinomycetota</taxon>
        <taxon>Actinomycetes</taxon>
        <taxon>Micromonosporales</taxon>
        <taxon>Micromonosporaceae</taxon>
    </lineage>
</organism>
<evidence type="ECO:0000313" key="4">
    <source>
        <dbReference type="Proteomes" id="UP000503011"/>
    </source>
</evidence>
<dbReference type="PROSITE" id="PS51996">
    <property type="entry name" value="TR_MART"/>
    <property type="match status" value="1"/>
</dbReference>
<name>A0A6F8YP15_9ACTN</name>
<feature type="region of interest" description="Disordered" evidence="1">
    <location>
        <begin position="1"/>
        <end position="20"/>
    </location>
</feature>
<feature type="compositionally biased region" description="Pro residues" evidence="1">
    <location>
        <begin position="298"/>
        <end position="320"/>
    </location>
</feature>
<feature type="domain" description="ADP ribosyltransferase" evidence="2">
    <location>
        <begin position="474"/>
        <end position="612"/>
    </location>
</feature>
<keyword evidence="4" id="KW-1185">Reference proteome</keyword>
<accession>A0A6F8YP15</accession>